<evidence type="ECO:0000256" key="1">
    <source>
        <dbReference type="SAM" id="SignalP"/>
    </source>
</evidence>
<dbReference type="Proteomes" id="UP000095657">
    <property type="component" value="Unassembled WGS sequence"/>
</dbReference>
<dbReference type="STRING" id="47678.ERS852494_00152"/>
<gene>
    <name evidence="4" type="ORF">DW794_08695</name>
    <name evidence="3" type="ORF">DXA49_03665</name>
    <name evidence="2" type="ORF">ERS852494_00152</name>
    <name evidence="5" type="ORF">NXW23_02775</name>
</gene>
<dbReference type="Proteomes" id="UP000284431">
    <property type="component" value="Unassembled WGS sequence"/>
</dbReference>
<reference evidence="7 8" key="2">
    <citation type="submission" date="2018-08" db="EMBL/GenBank/DDBJ databases">
        <title>A genome reference for cultivated species of the human gut microbiota.</title>
        <authorList>
            <person name="Zou Y."/>
            <person name="Xue W."/>
            <person name="Luo G."/>
        </authorList>
    </citation>
    <scope>NUCLEOTIDE SEQUENCE [LARGE SCALE GENOMIC DNA]</scope>
    <source>
        <strain evidence="4 8">AM31-16AC</strain>
        <strain evidence="3 7">OF02-6LB</strain>
    </source>
</reference>
<evidence type="ECO:0000313" key="8">
    <source>
        <dbReference type="Proteomes" id="UP000284689"/>
    </source>
</evidence>
<dbReference type="EMBL" id="CZAI01000001">
    <property type="protein sequence ID" value="CUO54642.1"/>
    <property type="molecule type" value="Genomic_DNA"/>
</dbReference>
<dbReference type="EMBL" id="QSJD01000011">
    <property type="protein sequence ID" value="RHD49283.1"/>
    <property type="molecule type" value="Genomic_DNA"/>
</dbReference>
<evidence type="ECO:0000313" key="5">
    <source>
        <dbReference type="EMBL" id="UVQ97310.1"/>
    </source>
</evidence>
<evidence type="ECO:0000313" key="2">
    <source>
        <dbReference type="EMBL" id="CUO54642.1"/>
    </source>
</evidence>
<organism evidence="2 6">
    <name type="scientific">Bacteroides caccae</name>
    <dbReference type="NCBI Taxonomy" id="47678"/>
    <lineage>
        <taxon>Bacteria</taxon>
        <taxon>Pseudomonadati</taxon>
        <taxon>Bacteroidota</taxon>
        <taxon>Bacteroidia</taxon>
        <taxon>Bacteroidales</taxon>
        <taxon>Bacteroidaceae</taxon>
        <taxon>Bacteroides</taxon>
    </lineage>
</organism>
<dbReference type="EMBL" id="CP103166">
    <property type="protein sequence ID" value="UVQ97310.1"/>
    <property type="molecule type" value="Genomic_DNA"/>
</dbReference>
<dbReference type="SUPFAM" id="SSF48452">
    <property type="entry name" value="TPR-like"/>
    <property type="match status" value="1"/>
</dbReference>
<reference evidence="2 6" key="1">
    <citation type="submission" date="2015-09" db="EMBL/GenBank/DDBJ databases">
        <authorList>
            <consortium name="Pathogen Informatics"/>
        </authorList>
    </citation>
    <scope>NUCLEOTIDE SEQUENCE [LARGE SCALE GENOMIC DNA]</scope>
    <source>
        <strain evidence="2 6">2789STDY5834880</strain>
    </source>
</reference>
<evidence type="ECO:0000313" key="4">
    <source>
        <dbReference type="EMBL" id="RHD49283.1"/>
    </source>
</evidence>
<name>A0A174FWF6_9BACE</name>
<keyword evidence="2" id="KW-0449">Lipoprotein</keyword>
<accession>A0A174FWF6</accession>
<dbReference type="RefSeq" id="WP_082431358.1">
    <property type="nucleotide sequence ID" value="NZ_CAXSYJ010000001.1"/>
</dbReference>
<evidence type="ECO:0000313" key="7">
    <source>
        <dbReference type="Proteomes" id="UP000284431"/>
    </source>
</evidence>
<dbReference type="Proteomes" id="UP001060260">
    <property type="component" value="Chromosome"/>
</dbReference>
<dbReference type="EMBL" id="QSCS01000004">
    <property type="protein sequence ID" value="RGY28795.1"/>
    <property type="molecule type" value="Genomic_DNA"/>
</dbReference>
<reference evidence="5" key="3">
    <citation type="submission" date="2022-08" db="EMBL/GenBank/DDBJ databases">
        <title>Genome Sequencing of Bacteroides fragilis Group Isolates with Nanopore Technology.</title>
        <authorList>
            <person name="Tisza M.J."/>
            <person name="Smith D."/>
            <person name="Dekker J.P."/>
        </authorList>
    </citation>
    <scope>NUCLEOTIDE SEQUENCE</scope>
    <source>
        <strain evidence="5">BFG-474</strain>
    </source>
</reference>
<proteinExistence type="predicted"/>
<dbReference type="InterPro" id="IPR011990">
    <property type="entry name" value="TPR-like_helical_dom_sf"/>
</dbReference>
<dbReference type="Proteomes" id="UP000284689">
    <property type="component" value="Unassembled WGS sequence"/>
</dbReference>
<dbReference type="InterPro" id="IPR041662">
    <property type="entry name" value="SusD-like_2"/>
</dbReference>
<sequence length="507" mass="57005">MSVINIIKLMMASTLTCMVYACDFTEKNIDPNSPTSIEPGPLLTYTQLHTTTGGIAKNIQVGTCMMLVQQAASLNNDMPGDKYYQMESYANTFFTDTYSDLIKNWRELEEKASSDAKYSNILGATKIWGAYLFQRLTDIYGNVPYSEAGLGYYQQIYKPKYDNQETIYKDMIQQVKDGVNLLNANNPAIDGDLFYDGDINKWKKFGGSLLLRIGMRLSEVAPDLAKQTVADAVTIGVMSQPEDICLLRHDGSGKNAFKNPLSFRYLDDNFIESDAVKIGKTFMDYLKKTKDPRIHVYCSLKDGNTEFDKQFGLPNGYDSHTIADAPSGSFVGLENTSNFNINTILRLDAPTIFLMPSETKLLLAEAVLRNWTNGNAEVLYKEAITSSMKEQEIAYGTQGKITDEEIETYLAQNLFSTANNTEKLQIIGEQYWVATFINGYESYANWRRTGYPKLIPTNYSGSMSPGVIPTRLPYPTDEYSINRANVDTANQQQGADKVTTHIWWDID</sequence>
<dbReference type="Gene3D" id="1.25.40.390">
    <property type="match status" value="1"/>
</dbReference>
<dbReference type="AlphaFoldDB" id="A0A174FWF6"/>
<keyword evidence="1" id="KW-0732">Signal</keyword>
<evidence type="ECO:0000313" key="6">
    <source>
        <dbReference type="Proteomes" id="UP000095657"/>
    </source>
</evidence>
<feature type="chain" id="PRO_5041795140" evidence="1">
    <location>
        <begin position="22"/>
        <end position="507"/>
    </location>
</feature>
<protein>
    <submittedName>
        <fullName evidence="2 3">Lipoprotein</fullName>
    </submittedName>
</protein>
<evidence type="ECO:0000313" key="3">
    <source>
        <dbReference type="EMBL" id="RGY28795.1"/>
    </source>
</evidence>
<dbReference type="Pfam" id="PF12771">
    <property type="entry name" value="SusD-like_2"/>
    <property type="match status" value="1"/>
</dbReference>
<feature type="signal peptide" evidence="1">
    <location>
        <begin position="1"/>
        <end position="21"/>
    </location>
</feature>